<dbReference type="Pfam" id="PF12679">
    <property type="entry name" value="ABC2_membrane_2"/>
    <property type="match status" value="1"/>
</dbReference>
<gene>
    <name evidence="2" type="ORF">GCM10017774_08990</name>
</gene>
<sequence>MIWASLRLQRLQLLTLLGTLVVGAGVIVLLRSNMIDALDSAQIAHCVRAADQCVAPDGAVKAFRTTWSTPFETAQLLIIGLPALIGVFIGAPLFALELEQGTHVLAFTQSVSRTRWMLSKLVVALVPALVVLVVLQHLVGWWLDAAGSLGPLYNGPFNRVNFAIQGVSPLGYALFAFALGTFLGALTRRTLAAMTAGLVAFVVVRFAVSGLVTGSVFAERRATAVGEVPEQRESGLVLTTGWLDASGQAVPSDRASVLNQACKTTPGGSPNTEEGYLACLRESGFAQNYWDVIPDSRAWQVHLVDVAVFGVLAVVLLAGTTWALRRQS</sequence>
<feature type="transmembrane region" description="Helical" evidence="1">
    <location>
        <begin position="12"/>
        <end position="30"/>
    </location>
</feature>
<feature type="transmembrane region" description="Helical" evidence="1">
    <location>
        <begin position="198"/>
        <end position="218"/>
    </location>
</feature>
<organism evidence="2 3">
    <name type="scientific">Lentzea cavernae</name>
    <dbReference type="NCBI Taxonomy" id="2020703"/>
    <lineage>
        <taxon>Bacteria</taxon>
        <taxon>Bacillati</taxon>
        <taxon>Actinomycetota</taxon>
        <taxon>Actinomycetes</taxon>
        <taxon>Pseudonocardiales</taxon>
        <taxon>Pseudonocardiaceae</taxon>
        <taxon>Lentzea</taxon>
    </lineage>
</organism>
<proteinExistence type="predicted"/>
<feature type="transmembrane region" description="Helical" evidence="1">
    <location>
        <begin position="74"/>
        <end position="96"/>
    </location>
</feature>
<feature type="transmembrane region" description="Helical" evidence="1">
    <location>
        <begin position="117"/>
        <end position="142"/>
    </location>
</feature>
<comment type="caution">
    <text evidence="2">The sequence shown here is derived from an EMBL/GenBank/DDBJ whole genome shotgun (WGS) entry which is preliminary data.</text>
</comment>
<evidence type="ECO:0000256" key="1">
    <source>
        <dbReference type="SAM" id="Phobius"/>
    </source>
</evidence>
<name>A0ABQ3M0H9_9PSEU</name>
<dbReference type="RefSeq" id="WP_191296112.1">
    <property type="nucleotide sequence ID" value="NZ_BNAR01000001.1"/>
</dbReference>
<keyword evidence="3" id="KW-1185">Reference proteome</keyword>
<feature type="transmembrane region" description="Helical" evidence="1">
    <location>
        <begin position="162"/>
        <end position="186"/>
    </location>
</feature>
<keyword evidence="1" id="KW-0472">Membrane</keyword>
<accession>A0ABQ3M0H9</accession>
<protein>
    <recommendedName>
        <fullName evidence="4">ABC-2 family transporter protein</fullName>
    </recommendedName>
</protein>
<feature type="transmembrane region" description="Helical" evidence="1">
    <location>
        <begin position="306"/>
        <end position="324"/>
    </location>
</feature>
<keyword evidence="1" id="KW-0812">Transmembrane</keyword>
<evidence type="ECO:0000313" key="3">
    <source>
        <dbReference type="Proteomes" id="UP000605568"/>
    </source>
</evidence>
<dbReference type="EMBL" id="BNAR01000001">
    <property type="protein sequence ID" value="GHH30760.1"/>
    <property type="molecule type" value="Genomic_DNA"/>
</dbReference>
<dbReference type="Proteomes" id="UP000605568">
    <property type="component" value="Unassembled WGS sequence"/>
</dbReference>
<keyword evidence="1" id="KW-1133">Transmembrane helix</keyword>
<reference evidence="3" key="1">
    <citation type="journal article" date="2019" name="Int. J. Syst. Evol. Microbiol.">
        <title>The Global Catalogue of Microorganisms (GCM) 10K type strain sequencing project: providing services to taxonomists for standard genome sequencing and annotation.</title>
        <authorList>
            <consortium name="The Broad Institute Genomics Platform"/>
            <consortium name="The Broad Institute Genome Sequencing Center for Infectious Disease"/>
            <person name="Wu L."/>
            <person name="Ma J."/>
        </authorList>
    </citation>
    <scope>NUCLEOTIDE SEQUENCE [LARGE SCALE GENOMIC DNA]</scope>
    <source>
        <strain evidence="3">CGMCC 4.7367</strain>
    </source>
</reference>
<evidence type="ECO:0000313" key="2">
    <source>
        <dbReference type="EMBL" id="GHH30760.1"/>
    </source>
</evidence>
<evidence type="ECO:0008006" key="4">
    <source>
        <dbReference type="Google" id="ProtNLM"/>
    </source>
</evidence>